<dbReference type="InterPro" id="IPR010776">
    <property type="entry name" value="Hop2_WH_dom"/>
</dbReference>
<gene>
    <name evidence="8" type="ORF">M427DRAFT_157606</name>
</gene>
<dbReference type="Gene3D" id="1.10.10.10">
    <property type="entry name" value="Winged helix-like DNA-binding domain superfamily/Winged helix DNA-binding domain"/>
    <property type="match status" value="1"/>
</dbReference>
<dbReference type="GO" id="GO:0000709">
    <property type="term" value="P:meiotic joint molecule formation"/>
    <property type="evidence" value="ECO:0007669"/>
    <property type="project" value="TreeGrafter"/>
</dbReference>
<dbReference type="GO" id="GO:0120230">
    <property type="term" value="F:recombinase activator activity"/>
    <property type="evidence" value="ECO:0007669"/>
    <property type="project" value="TreeGrafter"/>
</dbReference>
<keyword evidence="3" id="KW-0233">DNA recombination</keyword>
<dbReference type="GO" id="GO:0120231">
    <property type="term" value="C:DNA recombinase auxiliary factor complex"/>
    <property type="evidence" value="ECO:0007669"/>
    <property type="project" value="TreeGrafter"/>
</dbReference>
<keyword evidence="9" id="KW-1185">Reference proteome</keyword>
<comment type="similarity">
    <text evidence="2">Belongs to the HOP2 family.</text>
</comment>
<protein>
    <submittedName>
        <fullName evidence="8">TBPIP-domain-containing protein</fullName>
    </submittedName>
</protein>
<comment type="subcellular location">
    <subcellularLocation>
        <location evidence="1">Nucleus</location>
    </subcellularLocation>
</comment>
<dbReference type="GO" id="GO:0007129">
    <property type="term" value="P:homologous chromosome pairing at meiosis"/>
    <property type="evidence" value="ECO:0007669"/>
    <property type="project" value="TreeGrafter"/>
</dbReference>
<evidence type="ECO:0000256" key="5">
    <source>
        <dbReference type="ARBA" id="ARBA00023254"/>
    </source>
</evidence>
<proteinExistence type="inferred from homology"/>
<dbReference type="PANTHER" id="PTHR15938">
    <property type="entry name" value="TBP-1 INTERACTING PROTEIN"/>
    <property type="match status" value="1"/>
</dbReference>
<organism evidence="8 9">
    <name type="scientific">Gonapodya prolifera (strain JEL478)</name>
    <name type="common">Monoblepharis prolifera</name>
    <dbReference type="NCBI Taxonomy" id="1344416"/>
    <lineage>
        <taxon>Eukaryota</taxon>
        <taxon>Fungi</taxon>
        <taxon>Fungi incertae sedis</taxon>
        <taxon>Chytridiomycota</taxon>
        <taxon>Chytridiomycota incertae sedis</taxon>
        <taxon>Monoblepharidomycetes</taxon>
        <taxon>Monoblepharidales</taxon>
        <taxon>Gonapodyaceae</taxon>
        <taxon>Gonapodya</taxon>
    </lineage>
</organism>
<dbReference type="PANTHER" id="PTHR15938:SF0">
    <property type="entry name" value="HOMOLOGOUS-PAIRING PROTEIN 2 HOMOLOG"/>
    <property type="match status" value="1"/>
</dbReference>
<evidence type="ECO:0000313" key="9">
    <source>
        <dbReference type="Proteomes" id="UP000070544"/>
    </source>
</evidence>
<evidence type="ECO:0000256" key="4">
    <source>
        <dbReference type="ARBA" id="ARBA00023242"/>
    </source>
</evidence>
<feature type="domain" description="Homologous-pairing protein 2 winged helix" evidence="7">
    <location>
        <begin position="16"/>
        <end position="75"/>
    </location>
</feature>
<dbReference type="GO" id="GO:0003690">
    <property type="term" value="F:double-stranded DNA binding"/>
    <property type="evidence" value="ECO:0007669"/>
    <property type="project" value="TreeGrafter"/>
</dbReference>
<evidence type="ECO:0000313" key="8">
    <source>
        <dbReference type="EMBL" id="KXS12014.1"/>
    </source>
</evidence>
<feature type="coiled-coil region" evidence="6">
    <location>
        <begin position="89"/>
        <end position="116"/>
    </location>
</feature>
<accession>A0A139A5I8</accession>
<dbReference type="AlphaFoldDB" id="A0A139A5I8"/>
<evidence type="ECO:0000256" key="2">
    <source>
        <dbReference type="ARBA" id="ARBA00007922"/>
    </source>
</evidence>
<sequence>MGKPTKDKAPQIKGDEAEIRILEYLKEQNRPYSAIDVANNLHGTIALTQTKKILQHLADSEKIECKTYGKAQVYVRLQDDVESPSEDQLSAMDLRLESLKEQVSEAKDNVKTREKQLAILSSSPVTEEAKKRAIELRIESSLHRTRLTTLRNQTPVLSRADMAKVDAQLGRFKFMWARRRSLCRVLVGTVVDVADSCGAERDGGGRIRKDDIVEESGIDTDEMCDVNFETFENEI</sequence>
<dbReference type="GO" id="GO:0010774">
    <property type="term" value="P:meiotic strand invasion involved in reciprocal meiotic recombination"/>
    <property type="evidence" value="ECO:0007669"/>
    <property type="project" value="TreeGrafter"/>
</dbReference>
<dbReference type="OMA" id="CIYTEIG"/>
<dbReference type="InterPro" id="IPR036388">
    <property type="entry name" value="WH-like_DNA-bd_sf"/>
</dbReference>
<dbReference type="STRING" id="1344416.A0A139A5I8"/>
<name>A0A139A5I8_GONPJ</name>
<evidence type="ECO:0000256" key="6">
    <source>
        <dbReference type="SAM" id="Coils"/>
    </source>
</evidence>
<evidence type="ECO:0000256" key="1">
    <source>
        <dbReference type="ARBA" id="ARBA00004123"/>
    </source>
</evidence>
<keyword evidence="4" id="KW-0539">Nucleus</keyword>
<dbReference type="Pfam" id="PF07106">
    <property type="entry name" value="WHD_TBPIP"/>
    <property type="match status" value="1"/>
</dbReference>
<dbReference type="GO" id="GO:0000794">
    <property type="term" value="C:condensed nuclear chromosome"/>
    <property type="evidence" value="ECO:0007669"/>
    <property type="project" value="TreeGrafter"/>
</dbReference>
<keyword evidence="6" id="KW-0175">Coiled coil</keyword>
<reference evidence="8 9" key="1">
    <citation type="journal article" date="2015" name="Genome Biol. Evol.">
        <title>Phylogenomic analyses indicate that early fungi evolved digesting cell walls of algal ancestors of land plants.</title>
        <authorList>
            <person name="Chang Y."/>
            <person name="Wang S."/>
            <person name="Sekimoto S."/>
            <person name="Aerts A.L."/>
            <person name="Choi C."/>
            <person name="Clum A."/>
            <person name="LaButti K.M."/>
            <person name="Lindquist E.A."/>
            <person name="Yee Ngan C."/>
            <person name="Ohm R.A."/>
            <person name="Salamov A.A."/>
            <person name="Grigoriev I.V."/>
            <person name="Spatafora J.W."/>
            <person name="Berbee M.L."/>
        </authorList>
    </citation>
    <scope>NUCLEOTIDE SEQUENCE [LARGE SCALE GENOMIC DNA]</scope>
    <source>
        <strain evidence="8 9">JEL478</strain>
    </source>
</reference>
<keyword evidence="5" id="KW-0469">Meiosis</keyword>
<dbReference type="EMBL" id="KQ965792">
    <property type="protein sequence ID" value="KXS12014.1"/>
    <property type="molecule type" value="Genomic_DNA"/>
</dbReference>
<dbReference type="Proteomes" id="UP000070544">
    <property type="component" value="Unassembled WGS sequence"/>
</dbReference>
<evidence type="ECO:0000259" key="7">
    <source>
        <dbReference type="Pfam" id="PF07106"/>
    </source>
</evidence>
<evidence type="ECO:0000256" key="3">
    <source>
        <dbReference type="ARBA" id="ARBA00023172"/>
    </source>
</evidence>
<dbReference type="OrthoDB" id="272266at2759"/>